<dbReference type="Pfam" id="PF02170">
    <property type="entry name" value="PAZ"/>
    <property type="match status" value="1"/>
</dbReference>
<dbReference type="InterPro" id="IPR003165">
    <property type="entry name" value="Piwi"/>
</dbReference>
<dbReference type="Gene3D" id="2.170.260.10">
    <property type="entry name" value="paz domain"/>
    <property type="match status" value="1"/>
</dbReference>
<dbReference type="OrthoDB" id="10252740at2759"/>
<dbReference type="STRING" id="745531.A0A0C3SCT3"/>
<dbReference type="AlphaFoldDB" id="A0A0C3SCT3"/>
<dbReference type="InterPro" id="IPR036397">
    <property type="entry name" value="RNaseH_sf"/>
</dbReference>
<evidence type="ECO:0000259" key="2">
    <source>
        <dbReference type="PROSITE" id="PS50822"/>
    </source>
</evidence>
<dbReference type="PANTHER" id="PTHR22891">
    <property type="entry name" value="EUKARYOTIC TRANSLATION INITIATION FACTOR 2C"/>
    <property type="match status" value="1"/>
</dbReference>
<dbReference type="SUPFAM" id="SSF101690">
    <property type="entry name" value="PAZ domain"/>
    <property type="match status" value="1"/>
</dbReference>
<dbReference type="Pfam" id="PF08699">
    <property type="entry name" value="ArgoL1"/>
    <property type="match status" value="1"/>
</dbReference>
<evidence type="ECO:0000259" key="1">
    <source>
        <dbReference type="PROSITE" id="PS50821"/>
    </source>
</evidence>
<dbReference type="SUPFAM" id="SSF53098">
    <property type="entry name" value="Ribonuclease H-like"/>
    <property type="match status" value="1"/>
</dbReference>
<dbReference type="PROSITE" id="PS50821">
    <property type="entry name" value="PAZ"/>
    <property type="match status" value="1"/>
</dbReference>
<dbReference type="InterPro" id="IPR012337">
    <property type="entry name" value="RNaseH-like_sf"/>
</dbReference>
<name>A0A0C3SCT3_PHLG1</name>
<dbReference type="PROSITE" id="PS50822">
    <property type="entry name" value="PIWI"/>
    <property type="match status" value="1"/>
</dbReference>
<sequence length="824" mass="91493">MVSATFSTSVDSDVPSFRTVEIASRLPDGAMKGVKTPIRMRQILDKLQQENREIFRQSPAYDGKKNLYSSLEIGEENFTVKMSKDPNANRGIFYVRLRRVGVIRPQDLDMLTRPDGLNNSATTAVATNLLQVIVSQSPNIQHHFALHSKSFYIGAATTLSGGLEAWRGFFQSVRPILNKIVINVDTSTAAIYASGNLLSMAMAYFNHRDVRAFIQECERDPSAARRLRTFYKGVFVKVMGREREFKIEDVVESAGTREFHKGDHGEVTTVERHFWDHHRVRLSHPKAFGVRVSKTAIYPAEVCQIVPAQLYKKTLSGADTTKMMSVSTARPEKRLQDIQQAVAEDKMGYKSSPWVLDAEMAIETAPMEAPGRVLNPPNVVYGGAVTANVNSGGWNVMRMRFHQPARIVAWAVVSFDVSRGITFTKGQPVFAAGNQANPYESLLQAAQEATKDVPGRPKPGLLVVILPQSAGPLRKAVKQWGDMVEGIPTQCVRADKYETANDQYCNNVALKINARTGGVNSVARSPELAFFKDCMVVGCDVAHPSPGVRSRPSIASLVASADEFATRYTTEVRVQPPRQEAIESIGPMMEAIQSEYCHFCVFAHICYRAQNALEEYQGYNKGRSPAHILLYRDGVSEGEYSQVEDGEIKDIEDTLDRWHSGHSAQPKPKLIFVIVTKRHHVRFFPRNRGDADRTGNAPSGLVVDREAVHSKYMDFYLQSQGGLKGTSRPSHYTVLRNDAGLTADQLQEISFALCHVYASATRAVSIPAPVYYADRLCARADFQFRPELAYADEGASSAGAGAFDLAPWEKGLGQAKLYRQMYFL</sequence>
<dbReference type="Gene3D" id="3.40.50.2300">
    <property type="match status" value="1"/>
</dbReference>
<dbReference type="Gene3D" id="3.30.420.10">
    <property type="entry name" value="Ribonuclease H-like superfamily/Ribonuclease H"/>
    <property type="match status" value="1"/>
</dbReference>
<dbReference type="InterPro" id="IPR032474">
    <property type="entry name" value="Argonaute_N"/>
</dbReference>
<dbReference type="InterPro" id="IPR003100">
    <property type="entry name" value="PAZ_dom"/>
</dbReference>
<feature type="domain" description="Piwi" evidence="2">
    <location>
        <begin position="461"/>
        <end position="785"/>
    </location>
</feature>
<gene>
    <name evidence="3" type="ORF">PHLGIDRAFT_116659</name>
</gene>
<accession>A0A0C3SCT3</accession>
<evidence type="ECO:0000313" key="4">
    <source>
        <dbReference type="Proteomes" id="UP000053257"/>
    </source>
</evidence>
<organism evidence="3 4">
    <name type="scientific">Phlebiopsis gigantea (strain 11061_1 CR5-6)</name>
    <name type="common">White-rot fungus</name>
    <name type="synonym">Peniophora gigantea</name>
    <dbReference type="NCBI Taxonomy" id="745531"/>
    <lineage>
        <taxon>Eukaryota</taxon>
        <taxon>Fungi</taxon>
        <taxon>Dikarya</taxon>
        <taxon>Basidiomycota</taxon>
        <taxon>Agaricomycotina</taxon>
        <taxon>Agaricomycetes</taxon>
        <taxon>Polyporales</taxon>
        <taxon>Phanerochaetaceae</taxon>
        <taxon>Phlebiopsis</taxon>
    </lineage>
</organism>
<dbReference type="InterPro" id="IPR036085">
    <property type="entry name" value="PAZ_dom_sf"/>
</dbReference>
<keyword evidence="4" id="KW-1185">Reference proteome</keyword>
<dbReference type="Pfam" id="PF16486">
    <property type="entry name" value="ArgoN"/>
    <property type="match status" value="1"/>
</dbReference>
<evidence type="ECO:0000313" key="3">
    <source>
        <dbReference type="EMBL" id="KIP09095.1"/>
    </source>
</evidence>
<dbReference type="GO" id="GO:0003723">
    <property type="term" value="F:RNA binding"/>
    <property type="evidence" value="ECO:0007669"/>
    <property type="project" value="InterPro"/>
</dbReference>
<protein>
    <recommendedName>
        <fullName evidence="5">Piwi domain-containing protein</fullName>
    </recommendedName>
</protein>
<reference evidence="3 4" key="1">
    <citation type="journal article" date="2014" name="PLoS Genet.">
        <title>Analysis of the Phlebiopsis gigantea genome, transcriptome and secretome provides insight into its pioneer colonization strategies of wood.</title>
        <authorList>
            <person name="Hori C."/>
            <person name="Ishida T."/>
            <person name="Igarashi K."/>
            <person name="Samejima M."/>
            <person name="Suzuki H."/>
            <person name="Master E."/>
            <person name="Ferreira P."/>
            <person name="Ruiz-Duenas F.J."/>
            <person name="Held B."/>
            <person name="Canessa P."/>
            <person name="Larrondo L.F."/>
            <person name="Schmoll M."/>
            <person name="Druzhinina I.S."/>
            <person name="Kubicek C.P."/>
            <person name="Gaskell J.A."/>
            <person name="Kersten P."/>
            <person name="St John F."/>
            <person name="Glasner J."/>
            <person name="Sabat G."/>
            <person name="Splinter BonDurant S."/>
            <person name="Syed K."/>
            <person name="Yadav J."/>
            <person name="Mgbeahuruike A.C."/>
            <person name="Kovalchuk A."/>
            <person name="Asiegbu F.O."/>
            <person name="Lackner G."/>
            <person name="Hoffmeister D."/>
            <person name="Rencoret J."/>
            <person name="Gutierrez A."/>
            <person name="Sun H."/>
            <person name="Lindquist E."/>
            <person name="Barry K."/>
            <person name="Riley R."/>
            <person name="Grigoriev I.V."/>
            <person name="Henrissat B."/>
            <person name="Kues U."/>
            <person name="Berka R.M."/>
            <person name="Martinez A.T."/>
            <person name="Covert S.F."/>
            <person name="Blanchette R.A."/>
            <person name="Cullen D."/>
        </authorList>
    </citation>
    <scope>NUCLEOTIDE SEQUENCE [LARGE SCALE GENOMIC DNA]</scope>
    <source>
        <strain evidence="3 4">11061_1 CR5-6</strain>
    </source>
</reference>
<proteinExistence type="predicted"/>
<feature type="domain" description="PAZ" evidence="1">
    <location>
        <begin position="209"/>
        <end position="307"/>
    </location>
</feature>
<dbReference type="HOGENOM" id="CLU_004544_4_3_1"/>
<dbReference type="SMART" id="SM01163">
    <property type="entry name" value="DUF1785"/>
    <property type="match status" value="1"/>
</dbReference>
<dbReference type="CDD" id="cd02846">
    <property type="entry name" value="PAZ_argonaute_like"/>
    <property type="match status" value="1"/>
</dbReference>
<dbReference type="InterPro" id="IPR014811">
    <property type="entry name" value="ArgoL1"/>
</dbReference>
<dbReference type="Pfam" id="PF02171">
    <property type="entry name" value="Piwi"/>
    <property type="match status" value="1"/>
</dbReference>
<evidence type="ECO:0008006" key="5">
    <source>
        <dbReference type="Google" id="ProtNLM"/>
    </source>
</evidence>
<dbReference type="EMBL" id="KN840470">
    <property type="protein sequence ID" value="KIP09095.1"/>
    <property type="molecule type" value="Genomic_DNA"/>
</dbReference>
<dbReference type="Proteomes" id="UP000053257">
    <property type="component" value="Unassembled WGS sequence"/>
</dbReference>
<dbReference type="SMART" id="SM00950">
    <property type="entry name" value="Piwi"/>
    <property type="match status" value="1"/>
</dbReference>